<comment type="similarity">
    <text evidence="3 12 13">Belongs to the DapA family.</text>
</comment>
<dbReference type="PANTHER" id="PTHR12128:SF66">
    <property type="entry name" value="4-HYDROXY-2-OXOGLUTARATE ALDOLASE, MITOCHONDRIAL"/>
    <property type="match status" value="1"/>
</dbReference>
<keyword evidence="8 12" id="KW-0457">Lysine biosynthesis</keyword>
<sequence>MSVRDLLKGTGVALVTPFKKDGSVDFDSLQKLIDYVITEGVNYVVTLGTTGETPTLTREEKIEIVHFTYAKVSERVPVVVGIGGNDTRSVINDLETYPLEKAIAVLSASPYYNKPSQEGIFQHYKEIAAASPKPILLYNVPGRTGSNITAETTIRLANEVDNIHGIKEASGNMNQCLQILRDKPQEFLVVSGDDNLALAQIACGMRGLISVAANCFAKDMSALVEAALQDDFTTARVLNNKLLKGYELLFAENNPAGVKAVLSEMGIIENYLRLPLVPLSPVIHNQIRDYLPKLK</sequence>
<gene>
    <name evidence="12" type="primary">dapA</name>
    <name evidence="16" type="ORF">SAMN02745131_03717</name>
</gene>
<dbReference type="HAMAP" id="MF_00418">
    <property type="entry name" value="DapA"/>
    <property type="match status" value="1"/>
</dbReference>
<evidence type="ECO:0000256" key="15">
    <source>
        <dbReference type="PIRSR" id="PIRSR001365-2"/>
    </source>
</evidence>
<evidence type="ECO:0000256" key="13">
    <source>
        <dbReference type="PIRNR" id="PIRNR001365"/>
    </source>
</evidence>
<dbReference type="AlphaFoldDB" id="A0A1M5F537"/>
<comment type="caution">
    <text evidence="12">Was originally thought to be a dihydrodipicolinate synthase (DHDPS), catalyzing the condensation of (S)-aspartate-beta-semialdehyde [(S)-ASA] and pyruvate to dihydrodipicolinate (DHDP). However, it was shown in E.coli that the product of the enzymatic reaction is not dihydrodipicolinate but in fact (4S)-4-hydroxy-2,3,4,5-tetrahydro-(2S)-dipicolinic acid (HTPA), and that the consecutive dehydration reaction leading to DHDP is not spontaneous but catalyzed by DapB.</text>
</comment>
<dbReference type="STRING" id="1121884.SAMN02745131_03717"/>
<dbReference type="OrthoDB" id="9782828at2"/>
<dbReference type="InterPro" id="IPR005263">
    <property type="entry name" value="DapA"/>
</dbReference>
<feature type="active site" description="Schiff-base intermediate with substrate" evidence="12 14">
    <location>
        <position position="167"/>
    </location>
</feature>
<keyword evidence="9 12" id="KW-0456">Lyase</keyword>
<evidence type="ECO:0000256" key="9">
    <source>
        <dbReference type="ARBA" id="ARBA00023239"/>
    </source>
</evidence>
<evidence type="ECO:0000256" key="2">
    <source>
        <dbReference type="ARBA" id="ARBA00005120"/>
    </source>
</evidence>
<dbReference type="PANTHER" id="PTHR12128">
    <property type="entry name" value="DIHYDRODIPICOLINATE SYNTHASE"/>
    <property type="match status" value="1"/>
</dbReference>
<evidence type="ECO:0000256" key="4">
    <source>
        <dbReference type="ARBA" id="ARBA00012086"/>
    </source>
</evidence>
<evidence type="ECO:0000256" key="12">
    <source>
        <dbReference type="HAMAP-Rule" id="MF_00418"/>
    </source>
</evidence>
<comment type="function">
    <text evidence="1 12">Catalyzes the condensation of (S)-aspartate-beta-semialdehyde [(S)-ASA] and pyruvate to 4-hydroxy-tetrahydrodipicolinate (HTPA).</text>
</comment>
<dbReference type="GO" id="GO:0008840">
    <property type="term" value="F:4-hydroxy-tetrahydrodipicolinate synthase activity"/>
    <property type="evidence" value="ECO:0007669"/>
    <property type="project" value="UniProtKB-UniRule"/>
</dbReference>
<proteinExistence type="inferred from homology"/>
<evidence type="ECO:0000256" key="11">
    <source>
        <dbReference type="ARBA" id="ARBA00047836"/>
    </source>
</evidence>
<keyword evidence="17" id="KW-1185">Reference proteome</keyword>
<keyword evidence="7 12" id="KW-0220">Diaminopimelate biosynthesis</keyword>
<organism evidence="16 17">
    <name type="scientific">Flavisolibacter ginsengisoli DSM 18119</name>
    <dbReference type="NCBI Taxonomy" id="1121884"/>
    <lineage>
        <taxon>Bacteria</taxon>
        <taxon>Pseudomonadati</taxon>
        <taxon>Bacteroidota</taxon>
        <taxon>Chitinophagia</taxon>
        <taxon>Chitinophagales</taxon>
        <taxon>Chitinophagaceae</taxon>
        <taxon>Flavisolibacter</taxon>
    </lineage>
</organism>
<dbReference type="GO" id="GO:0009089">
    <property type="term" value="P:lysine biosynthetic process via diaminopimelate"/>
    <property type="evidence" value="ECO:0007669"/>
    <property type="project" value="UniProtKB-UniRule"/>
</dbReference>
<dbReference type="PROSITE" id="PS00666">
    <property type="entry name" value="DHDPS_2"/>
    <property type="match status" value="1"/>
</dbReference>
<dbReference type="NCBIfam" id="TIGR00674">
    <property type="entry name" value="dapA"/>
    <property type="match status" value="1"/>
</dbReference>
<dbReference type="GO" id="GO:0005829">
    <property type="term" value="C:cytosol"/>
    <property type="evidence" value="ECO:0007669"/>
    <property type="project" value="TreeGrafter"/>
</dbReference>
<dbReference type="EMBL" id="FQUU01000021">
    <property type="protein sequence ID" value="SHF86241.1"/>
    <property type="molecule type" value="Genomic_DNA"/>
</dbReference>
<dbReference type="UniPathway" id="UPA00034">
    <property type="reaction ID" value="UER00017"/>
</dbReference>
<dbReference type="InterPro" id="IPR013785">
    <property type="entry name" value="Aldolase_TIM"/>
</dbReference>
<evidence type="ECO:0000313" key="17">
    <source>
        <dbReference type="Proteomes" id="UP000184048"/>
    </source>
</evidence>
<evidence type="ECO:0000256" key="8">
    <source>
        <dbReference type="ARBA" id="ARBA00023154"/>
    </source>
</evidence>
<dbReference type="GO" id="GO:0019877">
    <property type="term" value="P:diaminopimelate biosynthetic process"/>
    <property type="evidence" value="ECO:0007669"/>
    <property type="project" value="UniProtKB-UniRule"/>
</dbReference>
<evidence type="ECO:0000256" key="5">
    <source>
        <dbReference type="ARBA" id="ARBA00022490"/>
    </source>
</evidence>
<dbReference type="CDD" id="cd00950">
    <property type="entry name" value="DHDPS"/>
    <property type="match status" value="1"/>
</dbReference>
<evidence type="ECO:0000256" key="1">
    <source>
        <dbReference type="ARBA" id="ARBA00003294"/>
    </source>
</evidence>
<accession>A0A1M5F537</accession>
<feature type="site" description="Part of a proton relay during catalysis" evidence="12">
    <location>
        <position position="49"/>
    </location>
</feature>
<evidence type="ECO:0000313" key="16">
    <source>
        <dbReference type="EMBL" id="SHF86241.1"/>
    </source>
</evidence>
<dbReference type="RefSeq" id="WP_072836840.1">
    <property type="nucleotide sequence ID" value="NZ_FQUU01000021.1"/>
</dbReference>
<dbReference type="Proteomes" id="UP000184048">
    <property type="component" value="Unassembled WGS sequence"/>
</dbReference>
<reference evidence="16 17" key="1">
    <citation type="submission" date="2016-11" db="EMBL/GenBank/DDBJ databases">
        <authorList>
            <person name="Jaros S."/>
            <person name="Januszkiewicz K."/>
            <person name="Wedrychowicz H."/>
        </authorList>
    </citation>
    <scope>NUCLEOTIDE SEQUENCE [LARGE SCALE GENOMIC DNA]</scope>
    <source>
        <strain evidence="16 17">DSM 18119</strain>
    </source>
</reference>
<comment type="catalytic activity">
    <reaction evidence="11 12">
        <text>L-aspartate 4-semialdehyde + pyruvate = (2S,4S)-4-hydroxy-2,3,4,5-tetrahydrodipicolinate + H2O + H(+)</text>
        <dbReference type="Rhea" id="RHEA:34171"/>
        <dbReference type="ChEBI" id="CHEBI:15361"/>
        <dbReference type="ChEBI" id="CHEBI:15377"/>
        <dbReference type="ChEBI" id="CHEBI:15378"/>
        <dbReference type="ChEBI" id="CHEBI:67139"/>
        <dbReference type="ChEBI" id="CHEBI:537519"/>
        <dbReference type="EC" id="4.3.3.7"/>
    </reaction>
</comment>
<dbReference type="SUPFAM" id="SSF51569">
    <property type="entry name" value="Aldolase"/>
    <property type="match status" value="1"/>
</dbReference>
<dbReference type="SMART" id="SM01130">
    <property type="entry name" value="DHDPS"/>
    <property type="match status" value="1"/>
</dbReference>
<feature type="binding site" evidence="12 15">
    <location>
        <position position="50"/>
    </location>
    <ligand>
        <name>pyruvate</name>
        <dbReference type="ChEBI" id="CHEBI:15361"/>
    </ligand>
</feature>
<dbReference type="Pfam" id="PF00701">
    <property type="entry name" value="DHDPS"/>
    <property type="match status" value="1"/>
</dbReference>
<keyword evidence="5 12" id="KW-0963">Cytoplasm</keyword>
<dbReference type="InterPro" id="IPR020625">
    <property type="entry name" value="Schiff_base-form_aldolases_AS"/>
</dbReference>
<feature type="site" description="Part of a proton relay during catalysis" evidence="12">
    <location>
        <position position="112"/>
    </location>
</feature>
<name>A0A1M5F537_9BACT</name>
<comment type="pathway">
    <text evidence="2 12">Amino-acid biosynthesis; L-lysine biosynthesis via DAP pathway; (S)-tetrahydrodipicolinate from L-aspartate: step 3/4.</text>
</comment>
<evidence type="ECO:0000256" key="6">
    <source>
        <dbReference type="ARBA" id="ARBA00022605"/>
    </source>
</evidence>
<evidence type="ECO:0000256" key="10">
    <source>
        <dbReference type="ARBA" id="ARBA00023270"/>
    </source>
</evidence>
<dbReference type="EC" id="4.3.3.7" evidence="4 12"/>
<evidence type="ECO:0000256" key="3">
    <source>
        <dbReference type="ARBA" id="ARBA00007592"/>
    </source>
</evidence>
<feature type="binding site" evidence="12 15">
    <location>
        <position position="209"/>
    </location>
    <ligand>
        <name>pyruvate</name>
        <dbReference type="ChEBI" id="CHEBI:15361"/>
    </ligand>
</feature>
<keyword evidence="10 12" id="KW-0704">Schiff base</keyword>
<evidence type="ECO:0000256" key="7">
    <source>
        <dbReference type="ARBA" id="ARBA00022915"/>
    </source>
</evidence>
<comment type="subcellular location">
    <subcellularLocation>
        <location evidence="12">Cytoplasm</location>
    </subcellularLocation>
</comment>
<evidence type="ECO:0000256" key="14">
    <source>
        <dbReference type="PIRSR" id="PIRSR001365-1"/>
    </source>
</evidence>
<feature type="active site" description="Proton donor/acceptor" evidence="12 14">
    <location>
        <position position="138"/>
    </location>
</feature>
<dbReference type="Gene3D" id="3.20.20.70">
    <property type="entry name" value="Aldolase class I"/>
    <property type="match status" value="1"/>
</dbReference>
<dbReference type="PIRSF" id="PIRSF001365">
    <property type="entry name" value="DHDPS"/>
    <property type="match status" value="1"/>
</dbReference>
<protein>
    <recommendedName>
        <fullName evidence="4 12">4-hydroxy-tetrahydrodipicolinate synthase</fullName>
        <shortName evidence="12">HTPA synthase</shortName>
        <ecNumber evidence="4 12">4.3.3.7</ecNumber>
    </recommendedName>
</protein>
<comment type="subunit">
    <text evidence="12">Homotetramer; dimer of dimers.</text>
</comment>
<keyword evidence="6 12" id="KW-0028">Amino-acid biosynthesis</keyword>
<dbReference type="InterPro" id="IPR002220">
    <property type="entry name" value="DapA-like"/>
</dbReference>
<dbReference type="PRINTS" id="PR00146">
    <property type="entry name" value="DHPICSNTHASE"/>
</dbReference>